<dbReference type="Proteomes" id="UP001515480">
    <property type="component" value="Unassembled WGS sequence"/>
</dbReference>
<evidence type="ECO:0000256" key="1">
    <source>
        <dbReference type="SAM" id="Phobius"/>
    </source>
</evidence>
<comment type="caution">
    <text evidence="2">The sequence shown here is derived from an EMBL/GenBank/DDBJ whole genome shotgun (WGS) entry which is preliminary data.</text>
</comment>
<accession>A0AB34IPJ0</accession>
<reference evidence="2 3" key="1">
    <citation type="journal article" date="2024" name="Science">
        <title>Giant polyketide synthase enzymes in the biosynthesis of giant marine polyether toxins.</title>
        <authorList>
            <person name="Fallon T.R."/>
            <person name="Shende V.V."/>
            <person name="Wierzbicki I.H."/>
            <person name="Pendleton A.L."/>
            <person name="Watervoot N.F."/>
            <person name="Auber R.P."/>
            <person name="Gonzalez D.J."/>
            <person name="Wisecaver J.H."/>
            <person name="Moore B.S."/>
        </authorList>
    </citation>
    <scope>NUCLEOTIDE SEQUENCE [LARGE SCALE GENOMIC DNA]</scope>
    <source>
        <strain evidence="2 3">12B1</strain>
    </source>
</reference>
<keyword evidence="1" id="KW-1133">Transmembrane helix</keyword>
<evidence type="ECO:0000313" key="3">
    <source>
        <dbReference type="Proteomes" id="UP001515480"/>
    </source>
</evidence>
<keyword evidence="1" id="KW-0472">Membrane</keyword>
<protein>
    <submittedName>
        <fullName evidence="2">Uncharacterized protein</fullName>
    </submittedName>
</protein>
<proteinExistence type="predicted"/>
<dbReference type="AlphaFoldDB" id="A0AB34IPJ0"/>
<feature type="transmembrane region" description="Helical" evidence="1">
    <location>
        <begin position="139"/>
        <end position="160"/>
    </location>
</feature>
<feature type="transmembrane region" description="Helical" evidence="1">
    <location>
        <begin position="76"/>
        <end position="92"/>
    </location>
</feature>
<sequence>MTAKGVRDGAGLATALVYTQLLSDAIKAKKRYGTIPARLDTTFPWDEAAARALFAQLGQSVPDDYDVFYLSPTRDLGLPFCYAVCFAAWFVVRGQHARALLPLIGGVADLTENFSIFSLRKAYPDFSGPRAELALAVGPVATAIKWVCFLLSILLLTFGGRKSTPAAAKKKDA</sequence>
<organism evidence="2 3">
    <name type="scientific">Prymnesium parvum</name>
    <name type="common">Toxic golden alga</name>
    <dbReference type="NCBI Taxonomy" id="97485"/>
    <lineage>
        <taxon>Eukaryota</taxon>
        <taxon>Haptista</taxon>
        <taxon>Haptophyta</taxon>
        <taxon>Prymnesiophyceae</taxon>
        <taxon>Prymnesiales</taxon>
        <taxon>Prymnesiaceae</taxon>
        <taxon>Prymnesium</taxon>
    </lineage>
</organism>
<dbReference type="EMBL" id="JBGBPQ010000021">
    <property type="protein sequence ID" value="KAL1503486.1"/>
    <property type="molecule type" value="Genomic_DNA"/>
</dbReference>
<name>A0AB34IPJ0_PRYPA</name>
<keyword evidence="1" id="KW-0812">Transmembrane</keyword>
<keyword evidence="3" id="KW-1185">Reference proteome</keyword>
<evidence type="ECO:0000313" key="2">
    <source>
        <dbReference type="EMBL" id="KAL1503486.1"/>
    </source>
</evidence>
<gene>
    <name evidence="2" type="ORF">AB1Y20_011970</name>
</gene>